<comment type="similarity">
    <text evidence="1">Belongs to the peptidase C14B family.</text>
</comment>
<dbReference type="Gene3D" id="3.40.50.12660">
    <property type="match status" value="1"/>
</dbReference>
<dbReference type="GO" id="GO:0005737">
    <property type="term" value="C:cytoplasm"/>
    <property type="evidence" value="ECO:0007669"/>
    <property type="project" value="TreeGrafter"/>
</dbReference>
<organism evidence="3 4">
    <name type="scientific">Salix brachista</name>
    <dbReference type="NCBI Taxonomy" id="2182728"/>
    <lineage>
        <taxon>Eukaryota</taxon>
        <taxon>Viridiplantae</taxon>
        <taxon>Streptophyta</taxon>
        <taxon>Embryophyta</taxon>
        <taxon>Tracheophyta</taxon>
        <taxon>Spermatophyta</taxon>
        <taxon>Magnoliopsida</taxon>
        <taxon>eudicotyledons</taxon>
        <taxon>Gunneridae</taxon>
        <taxon>Pentapetalae</taxon>
        <taxon>rosids</taxon>
        <taxon>fabids</taxon>
        <taxon>Malpighiales</taxon>
        <taxon>Salicaceae</taxon>
        <taxon>Saliceae</taxon>
        <taxon>Salix</taxon>
    </lineage>
</organism>
<dbReference type="EMBL" id="VDCV01000017">
    <property type="protein sequence ID" value="KAB5516074.1"/>
    <property type="molecule type" value="Genomic_DNA"/>
</dbReference>
<comment type="caution">
    <text evidence="3">The sequence shown here is derived from an EMBL/GenBank/DDBJ whole genome shotgun (WGS) entry which is preliminary data.</text>
</comment>
<dbReference type="PANTHER" id="PTHR48104:SF16">
    <property type="entry name" value="PEPTIDASE C14 CASPASE DOMAIN-CONTAINING PROTEIN"/>
    <property type="match status" value="1"/>
</dbReference>
<protein>
    <recommendedName>
        <fullName evidence="2">Peptidase C14 caspase domain-containing protein</fullName>
    </recommendedName>
</protein>
<gene>
    <name evidence="3" type="ORF">DKX38_026722</name>
</gene>
<name>A0A5N5JDZ4_9ROSI</name>
<feature type="domain" description="Peptidase C14 caspase" evidence="2">
    <location>
        <begin position="96"/>
        <end position="380"/>
    </location>
</feature>
<dbReference type="InterPro" id="IPR011600">
    <property type="entry name" value="Pept_C14_caspase"/>
</dbReference>
<dbReference type="GO" id="GO:0004197">
    <property type="term" value="F:cysteine-type endopeptidase activity"/>
    <property type="evidence" value="ECO:0007669"/>
    <property type="project" value="InterPro"/>
</dbReference>
<dbReference type="PANTHER" id="PTHR48104">
    <property type="entry name" value="METACASPASE-4"/>
    <property type="match status" value="1"/>
</dbReference>
<sequence length="394" mass="44553">MMNTTSQCCRCRQWFSVPPNTATIRCPNCKFETKIQSSERLKSQDRGQISFRSFIATARAKISRSGSGGSKSVKSLNCKSSTLQFSESLSGLRPCRKRALLIAVTYDRSKHKLKGPIIDVKSFRNLLMDTLAFPKEEIRVLTEEEAPESDFVPTKKNIQNYFKWLVEDCMAGDSLVFYFSGHGVRQFDFDSDESDGFDESICPADFVEAGTISDDEIKAAIVRPLKKGVTLNAIVDACHSGTVLDLPYVYNREEKKWEKPKRRYEDEKHTDRGLAISIAACEDRQVAADTHFKSRFQNLFQSSILTFMNMQSCFGKSSMTGGAMTYFLIQIVRKNPTVTYGKLIDSIHEHIEKANNEGCLPGVIKRVLNNFLSQKPQLSASEEFNVNEKQFIVQ</sequence>
<evidence type="ECO:0000313" key="3">
    <source>
        <dbReference type="EMBL" id="KAB5516074.1"/>
    </source>
</evidence>
<keyword evidence="4" id="KW-1185">Reference proteome</keyword>
<dbReference type="GO" id="GO:0006508">
    <property type="term" value="P:proteolysis"/>
    <property type="evidence" value="ECO:0007669"/>
    <property type="project" value="InterPro"/>
</dbReference>
<dbReference type="AlphaFoldDB" id="A0A5N5JDZ4"/>
<dbReference type="Proteomes" id="UP000326939">
    <property type="component" value="Chromosome 17"/>
</dbReference>
<accession>A0A5N5JDZ4</accession>
<reference evidence="4" key="1">
    <citation type="journal article" date="2019" name="Gigascience">
        <title>De novo genome assembly of the endangered Acer yangbiense, a plant species with extremely small populations endemic to Yunnan Province, China.</title>
        <authorList>
            <person name="Yang J."/>
            <person name="Wariss H.M."/>
            <person name="Tao L."/>
            <person name="Zhang R."/>
            <person name="Yun Q."/>
            <person name="Hollingsworth P."/>
            <person name="Dao Z."/>
            <person name="Luo G."/>
            <person name="Guo H."/>
            <person name="Ma Y."/>
            <person name="Sun W."/>
        </authorList>
    </citation>
    <scope>NUCLEOTIDE SEQUENCE [LARGE SCALE GENOMIC DNA]</scope>
    <source>
        <strain evidence="4">cv. br00</strain>
    </source>
</reference>
<dbReference type="Pfam" id="PF00656">
    <property type="entry name" value="Peptidase_C14"/>
    <property type="match status" value="1"/>
</dbReference>
<evidence type="ECO:0000313" key="4">
    <source>
        <dbReference type="Proteomes" id="UP000326939"/>
    </source>
</evidence>
<evidence type="ECO:0000259" key="2">
    <source>
        <dbReference type="Pfam" id="PF00656"/>
    </source>
</evidence>
<proteinExistence type="inferred from homology"/>
<dbReference type="InterPro" id="IPR050452">
    <property type="entry name" value="Metacaspase"/>
</dbReference>
<evidence type="ECO:0000256" key="1">
    <source>
        <dbReference type="ARBA" id="ARBA00009005"/>
    </source>
</evidence>